<dbReference type="Proteomes" id="UP001642464">
    <property type="component" value="Unassembled WGS sequence"/>
</dbReference>
<name>A0ABP0QBJ1_9DINO</name>
<comment type="caution">
    <text evidence="1">The sequence shown here is derived from an EMBL/GenBank/DDBJ whole genome shotgun (WGS) entry which is preliminary data.</text>
</comment>
<dbReference type="EMBL" id="CAXAMM010039324">
    <property type="protein sequence ID" value="CAK9085603.1"/>
    <property type="molecule type" value="Genomic_DNA"/>
</dbReference>
<evidence type="ECO:0000313" key="1">
    <source>
        <dbReference type="EMBL" id="CAK9085603.1"/>
    </source>
</evidence>
<sequence>MGGQFARSRGSVVAEVDAFVRFEVGLLSGVTQTITCMPTDTLLVLHERIVACLNIAPDLLLQYILNADVDTCGGVIEDTTAAAELSGCRVTVVVNREPDWCTNKCFKKVCESQAQHVQRSCQVDLKVLEGGRFLYQRHFQRIGLAWWVDENTTARGRWQCRLEDGDQVLLLSGTAKVLKCHQARNGRCHRDLHASAFSWAMPKTQLLEDDWLTSPV</sequence>
<accession>A0ABP0QBJ1</accession>
<evidence type="ECO:0000313" key="2">
    <source>
        <dbReference type="Proteomes" id="UP001642464"/>
    </source>
</evidence>
<organism evidence="1 2">
    <name type="scientific">Durusdinium trenchii</name>
    <dbReference type="NCBI Taxonomy" id="1381693"/>
    <lineage>
        <taxon>Eukaryota</taxon>
        <taxon>Sar</taxon>
        <taxon>Alveolata</taxon>
        <taxon>Dinophyceae</taxon>
        <taxon>Suessiales</taxon>
        <taxon>Symbiodiniaceae</taxon>
        <taxon>Durusdinium</taxon>
    </lineage>
</organism>
<keyword evidence="2" id="KW-1185">Reference proteome</keyword>
<gene>
    <name evidence="1" type="ORF">SCF082_LOCUS40546</name>
</gene>
<reference evidence="1 2" key="1">
    <citation type="submission" date="2024-02" db="EMBL/GenBank/DDBJ databases">
        <authorList>
            <person name="Chen Y."/>
            <person name="Shah S."/>
            <person name="Dougan E. K."/>
            <person name="Thang M."/>
            <person name="Chan C."/>
        </authorList>
    </citation>
    <scope>NUCLEOTIDE SEQUENCE [LARGE SCALE GENOMIC DNA]</scope>
</reference>
<protein>
    <recommendedName>
        <fullName evidence="3">Ubiquitin-like domain-containing protein</fullName>
    </recommendedName>
</protein>
<evidence type="ECO:0008006" key="3">
    <source>
        <dbReference type="Google" id="ProtNLM"/>
    </source>
</evidence>
<proteinExistence type="predicted"/>